<gene>
    <name evidence="8 11" type="primary">rps19</name>
</gene>
<reference evidence="11" key="1">
    <citation type="submission" date="2020-02" db="EMBL/GenBank/DDBJ databases">
        <authorList>
            <consortium name="Cyananthus flavus"/>
            <person name="WangLi C."/>
        </authorList>
    </citation>
    <scope>NUCLEOTIDE SEQUENCE</scope>
</reference>
<keyword evidence="2 11" id="KW-0934">Plastid</keyword>
<dbReference type="Pfam" id="PF00203">
    <property type="entry name" value="Ribosomal_S19"/>
    <property type="match status" value="1"/>
</dbReference>
<keyword evidence="5 8" id="KW-0689">Ribosomal protein</keyword>
<organism evidence="11">
    <name type="scientific">Cyananthus flavus</name>
    <dbReference type="NCBI Taxonomy" id="1334528"/>
    <lineage>
        <taxon>Eukaryota</taxon>
        <taxon>Viridiplantae</taxon>
        <taxon>Streptophyta</taxon>
        <taxon>Embryophyta</taxon>
        <taxon>Tracheophyta</taxon>
        <taxon>Spermatophyta</taxon>
        <taxon>Magnoliopsida</taxon>
        <taxon>eudicotyledons</taxon>
        <taxon>Gunneridae</taxon>
        <taxon>Pentapetalae</taxon>
        <taxon>asterids</taxon>
        <taxon>campanulids</taxon>
        <taxon>Asterales</taxon>
        <taxon>Campanulaceae</taxon>
        <taxon>Cyananthus</taxon>
    </lineage>
</organism>
<dbReference type="GO" id="GO:0005763">
    <property type="term" value="C:mitochondrial small ribosomal subunit"/>
    <property type="evidence" value="ECO:0007669"/>
    <property type="project" value="TreeGrafter"/>
</dbReference>
<dbReference type="EMBL" id="MT074354">
    <property type="protein sequence ID" value="QWZ47306.1"/>
    <property type="molecule type" value="Genomic_DNA"/>
</dbReference>
<evidence type="ECO:0000256" key="7">
    <source>
        <dbReference type="ARBA" id="ARBA00035253"/>
    </source>
</evidence>
<keyword evidence="4 8" id="KW-0694">RNA-binding</keyword>
<dbReference type="GO" id="GO:0006412">
    <property type="term" value="P:translation"/>
    <property type="evidence" value="ECO:0007669"/>
    <property type="project" value="UniProtKB-UniRule"/>
</dbReference>
<proteinExistence type="inferred from homology"/>
<dbReference type="GO" id="GO:0000028">
    <property type="term" value="P:ribosomal small subunit assembly"/>
    <property type="evidence" value="ECO:0007669"/>
    <property type="project" value="TreeGrafter"/>
</dbReference>
<comment type="similarity">
    <text evidence="1 8 9">Belongs to the universal ribosomal protein uS19 family.</text>
</comment>
<evidence type="ECO:0000256" key="4">
    <source>
        <dbReference type="ARBA" id="ARBA00022884"/>
    </source>
</evidence>
<keyword evidence="3 8" id="KW-0699">rRNA-binding</keyword>
<keyword evidence="11" id="KW-0150">Chloroplast</keyword>
<dbReference type="GO" id="GO:0019843">
    <property type="term" value="F:rRNA binding"/>
    <property type="evidence" value="ECO:0007669"/>
    <property type="project" value="UniProtKB-UniRule"/>
</dbReference>
<comment type="function">
    <text evidence="8">Protein S19 forms a complex with S13 that binds strongly to the 16S ribosomal RNA.</text>
</comment>
<name>A0A8F3JDZ0_9ASTR</name>
<reference evidence="11" key="2">
    <citation type="submission" date="2021-07" db="EMBL/GenBank/DDBJ databases">
        <title>Cyananthus flavus.</title>
        <authorList>
            <person name="WangLi C."/>
        </authorList>
    </citation>
    <scope>NUCLEOTIDE SEQUENCE</scope>
</reference>
<dbReference type="AlphaFoldDB" id="A0A8F3JDZ0"/>
<dbReference type="PANTHER" id="PTHR11880:SF8">
    <property type="entry name" value="SMALL RIBOSOMAL SUBUNIT PROTEIN US19M"/>
    <property type="match status" value="1"/>
</dbReference>
<evidence type="ECO:0000256" key="5">
    <source>
        <dbReference type="ARBA" id="ARBA00022980"/>
    </source>
</evidence>
<evidence type="ECO:0000256" key="9">
    <source>
        <dbReference type="RuleBase" id="RU003485"/>
    </source>
</evidence>
<dbReference type="GO" id="GO:0009507">
    <property type="term" value="C:chloroplast"/>
    <property type="evidence" value="ECO:0007669"/>
    <property type="project" value="UniProtKB-SubCell"/>
</dbReference>
<keyword evidence="6 8" id="KW-0687">Ribonucleoprotein</keyword>
<evidence type="ECO:0000256" key="1">
    <source>
        <dbReference type="ARBA" id="ARBA00007345"/>
    </source>
</evidence>
<dbReference type="HAMAP" id="MF_00531">
    <property type="entry name" value="Ribosomal_uS19"/>
    <property type="match status" value="1"/>
</dbReference>
<accession>A0A8F3JDZ0</accession>
<dbReference type="GO" id="GO:0003735">
    <property type="term" value="F:structural constituent of ribosome"/>
    <property type="evidence" value="ECO:0007669"/>
    <property type="project" value="InterPro"/>
</dbReference>
<evidence type="ECO:0000256" key="3">
    <source>
        <dbReference type="ARBA" id="ARBA00022730"/>
    </source>
</evidence>
<evidence type="ECO:0000256" key="6">
    <source>
        <dbReference type="ARBA" id="ARBA00023274"/>
    </source>
</evidence>
<evidence type="ECO:0000256" key="8">
    <source>
        <dbReference type="HAMAP-Rule" id="MF_00531"/>
    </source>
</evidence>
<dbReference type="PROSITE" id="PS00323">
    <property type="entry name" value="RIBOSOMAL_S19"/>
    <property type="match status" value="1"/>
</dbReference>
<comment type="subcellular location">
    <subcellularLocation>
        <location evidence="8">Plastid</location>
        <location evidence="8">Chloroplast</location>
    </subcellularLocation>
</comment>
<dbReference type="InterPro" id="IPR020934">
    <property type="entry name" value="Ribosomal_uS19_CS"/>
</dbReference>
<dbReference type="InterPro" id="IPR005732">
    <property type="entry name" value="Ribosomal_uS19_bac-type"/>
</dbReference>
<evidence type="ECO:0000256" key="10">
    <source>
        <dbReference type="SAM" id="MobiDB-lite"/>
    </source>
</evidence>
<feature type="compositionally biased region" description="Basic and acidic residues" evidence="10">
    <location>
        <begin position="86"/>
        <end position="107"/>
    </location>
</feature>
<dbReference type="InterPro" id="IPR002222">
    <property type="entry name" value="Ribosomal_uS19"/>
</dbReference>
<dbReference type="InterPro" id="IPR023575">
    <property type="entry name" value="Ribosomal_uS19_SF"/>
</dbReference>
<evidence type="ECO:0000313" key="11">
    <source>
        <dbReference type="EMBL" id="QWZ47306.1"/>
    </source>
</evidence>
<dbReference type="FunFam" id="3.30.860.10:FF:000001">
    <property type="entry name" value="30S ribosomal protein S19"/>
    <property type="match status" value="1"/>
</dbReference>
<protein>
    <recommendedName>
        <fullName evidence="7 8">Small ribosomal subunit protein uS19c</fullName>
    </recommendedName>
</protein>
<sequence>MIPAKKEKKTFVANHLLKKIQKINTKTEKEIIKTWSRASTIIPIMIGHTIAVHTGREHLPIYINKYMLGHKLGEFAPTVNFLKHTKKDEKSKNDEKSKKTNKSEQKVKRINKK</sequence>
<feature type="region of interest" description="Disordered" evidence="10">
    <location>
        <begin position="85"/>
        <end position="113"/>
    </location>
</feature>
<geneLocation type="chloroplast" evidence="11"/>
<dbReference type="PANTHER" id="PTHR11880">
    <property type="entry name" value="RIBOSOMAL PROTEIN S19P FAMILY MEMBER"/>
    <property type="match status" value="1"/>
</dbReference>
<dbReference type="PRINTS" id="PR00975">
    <property type="entry name" value="RIBOSOMALS19"/>
</dbReference>
<dbReference type="SUPFAM" id="SSF54570">
    <property type="entry name" value="Ribosomal protein S19"/>
    <property type="match status" value="1"/>
</dbReference>
<dbReference type="Gene3D" id="3.30.860.10">
    <property type="entry name" value="30s Ribosomal Protein S19, Chain A"/>
    <property type="match status" value="1"/>
</dbReference>
<evidence type="ECO:0000256" key="2">
    <source>
        <dbReference type="ARBA" id="ARBA00022640"/>
    </source>
</evidence>
<dbReference type="NCBIfam" id="TIGR01050">
    <property type="entry name" value="rpsS_bact"/>
    <property type="match status" value="1"/>
</dbReference>